<keyword evidence="8 11" id="KW-1133">Transmembrane helix</keyword>
<organism evidence="13 14">
    <name type="scientific">Commensalibacter melissae</name>
    <dbReference type="NCBI Taxonomy" id="2070537"/>
    <lineage>
        <taxon>Bacteria</taxon>
        <taxon>Pseudomonadati</taxon>
        <taxon>Pseudomonadota</taxon>
        <taxon>Alphaproteobacteria</taxon>
        <taxon>Acetobacterales</taxon>
        <taxon>Acetobacteraceae</taxon>
    </lineage>
</organism>
<accession>A0A318N2D7</accession>
<evidence type="ECO:0000256" key="5">
    <source>
        <dbReference type="ARBA" id="ARBA00022519"/>
    </source>
</evidence>
<dbReference type="Gene3D" id="3.30.1150.10">
    <property type="match status" value="1"/>
</dbReference>
<protein>
    <recommendedName>
        <fullName evidence="12">TonB C-terminal domain-containing protein</fullName>
    </recommendedName>
</protein>
<evidence type="ECO:0000313" key="14">
    <source>
        <dbReference type="Proteomes" id="UP000247565"/>
    </source>
</evidence>
<reference evidence="13 14" key="1">
    <citation type="submission" date="2018-05" db="EMBL/GenBank/DDBJ databases">
        <title>Reference genomes for bee gut microbiota database.</title>
        <authorList>
            <person name="Ellegaard K.M."/>
        </authorList>
    </citation>
    <scope>NUCLEOTIDE SEQUENCE [LARGE SCALE GENOMIC DNA]</scope>
    <source>
        <strain evidence="13 14">ESL0284</strain>
    </source>
</reference>
<proteinExistence type="inferred from homology"/>
<dbReference type="RefSeq" id="WP_110438827.1">
    <property type="nucleotide sequence ID" value="NZ_CP046393.1"/>
</dbReference>
<feature type="domain" description="TonB C-terminal" evidence="12">
    <location>
        <begin position="327"/>
        <end position="418"/>
    </location>
</feature>
<evidence type="ECO:0000256" key="9">
    <source>
        <dbReference type="ARBA" id="ARBA00023136"/>
    </source>
</evidence>
<comment type="subcellular location">
    <subcellularLocation>
        <location evidence="1">Cell inner membrane</location>
        <topology evidence="1">Single-pass membrane protein</topology>
        <orientation evidence="1">Periplasmic side</orientation>
    </subcellularLocation>
</comment>
<dbReference type="SUPFAM" id="SSF74653">
    <property type="entry name" value="TolA/TonB C-terminal domain"/>
    <property type="match status" value="1"/>
</dbReference>
<evidence type="ECO:0000256" key="2">
    <source>
        <dbReference type="ARBA" id="ARBA00006555"/>
    </source>
</evidence>
<dbReference type="OrthoDB" id="7280794at2"/>
<dbReference type="GO" id="GO:0015031">
    <property type="term" value="P:protein transport"/>
    <property type="evidence" value="ECO:0007669"/>
    <property type="project" value="UniProtKB-KW"/>
</dbReference>
<comment type="similarity">
    <text evidence="2">Belongs to the TonB family.</text>
</comment>
<dbReference type="InterPro" id="IPR051045">
    <property type="entry name" value="TonB-dependent_transducer"/>
</dbReference>
<keyword evidence="3" id="KW-0813">Transport</keyword>
<feature type="region of interest" description="Disordered" evidence="10">
    <location>
        <begin position="256"/>
        <end position="279"/>
    </location>
</feature>
<dbReference type="Pfam" id="PF03544">
    <property type="entry name" value="TonB_C"/>
    <property type="match status" value="1"/>
</dbReference>
<dbReference type="EMBL" id="QGLT01000002">
    <property type="protein sequence ID" value="PXZ00685.1"/>
    <property type="molecule type" value="Genomic_DNA"/>
</dbReference>
<evidence type="ECO:0000256" key="3">
    <source>
        <dbReference type="ARBA" id="ARBA00022448"/>
    </source>
</evidence>
<sequence>MNIGRHPSPISGKRKGKRHLYWNLVQKSDRSVIHHQSVCHLKPSLLDRPKNYNHLLKGFKLLRKEPFNSNFRLFDNIDNKLEKIITGRFLHYSIDKNSCLHVPDQSKKHPFFLDFTTSLFFHGIIVLLIFVGSLYINHKNTNPYGNSSQGKPVDVVFLPRSTGQSGLKGEGYNGESAPSKAISPPPIPDSLLVPPKIASVPQPDENPSENRITVPQPDAEPIPSKKEKSRHKNRKINLNQEHKYFYKNIPPRIKRKTAHPVRSQSPFENLTNLDFNENPNASHRRMAKIRPQGSRSAINMSTGPLVKNGKINTPYADKFTIKGVSSDYSDLIAAWIQQHMYYPPDAIRKGEDGSPSVHVVISRDGQVLSINLTNSSGSDSLDAAILGMFRNAQLPKIPPDLPDHFDMDLKINYILLRQ</sequence>
<dbReference type="InterPro" id="IPR037682">
    <property type="entry name" value="TonB_C"/>
</dbReference>
<name>A0A318N2D7_9PROT</name>
<evidence type="ECO:0000256" key="8">
    <source>
        <dbReference type="ARBA" id="ARBA00022989"/>
    </source>
</evidence>
<keyword evidence="5" id="KW-0997">Cell inner membrane</keyword>
<evidence type="ECO:0000256" key="10">
    <source>
        <dbReference type="SAM" id="MobiDB-lite"/>
    </source>
</evidence>
<feature type="compositionally biased region" description="Polar residues" evidence="10">
    <location>
        <begin position="262"/>
        <end position="279"/>
    </location>
</feature>
<keyword evidence="14" id="KW-1185">Reference proteome</keyword>
<evidence type="ECO:0000256" key="11">
    <source>
        <dbReference type="SAM" id="Phobius"/>
    </source>
</evidence>
<gene>
    <name evidence="13" type="ORF">DK869_04600</name>
</gene>
<dbReference type="AlphaFoldDB" id="A0A318N2D7"/>
<keyword evidence="7" id="KW-0653">Protein transport</keyword>
<evidence type="ECO:0000256" key="4">
    <source>
        <dbReference type="ARBA" id="ARBA00022475"/>
    </source>
</evidence>
<evidence type="ECO:0000259" key="12">
    <source>
        <dbReference type="PROSITE" id="PS52015"/>
    </source>
</evidence>
<dbReference type="Proteomes" id="UP000247565">
    <property type="component" value="Unassembled WGS sequence"/>
</dbReference>
<evidence type="ECO:0000256" key="1">
    <source>
        <dbReference type="ARBA" id="ARBA00004383"/>
    </source>
</evidence>
<feature type="transmembrane region" description="Helical" evidence="11">
    <location>
        <begin position="111"/>
        <end position="136"/>
    </location>
</feature>
<evidence type="ECO:0000256" key="7">
    <source>
        <dbReference type="ARBA" id="ARBA00022927"/>
    </source>
</evidence>
<dbReference type="GO" id="GO:0005886">
    <property type="term" value="C:plasma membrane"/>
    <property type="evidence" value="ECO:0007669"/>
    <property type="project" value="UniProtKB-SubCell"/>
</dbReference>
<keyword evidence="9 11" id="KW-0472">Membrane</keyword>
<evidence type="ECO:0000313" key="13">
    <source>
        <dbReference type="EMBL" id="PXZ00685.1"/>
    </source>
</evidence>
<dbReference type="GO" id="GO:0055085">
    <property type="term" value="P:transmembrane transport"/>
    <property type="evidence" value="ECO:0007669"/>
    <property type="project" value="InterPro"/>
</dbReference>
<feature type="region of interest" description="Disordered" evidence="10">
    <location>
        <begin position="165"/>
        <end position="233"/>
    </location>
</feature>
<dbReference type="InterPro" id="IPR006260">
    <property type="entry name" value="TonB/TolA_C"/>
</dbReference>
<keyword evidence="6 11" id="KW-0812">Transmembrane</keyword>
<keyword evidence="4" id="KW-1003">Cell membrane</keyword>
<dbReference type="PROSITE" id="PS52015">
    <property type="entry name" value="TONB_CTD"/>
    <property type="match status" value="1"/>
</dbReference>
<evidence type="ECO:0000256" key="6">
    <source>
        <dbReference type="ARBA" id="ARBA00022692"/>
    </source>
</evidence>
<comment type="caution">
    <text evidence="13">The sequence shown here is derived from an EMBL/GenBank/DDBJ whole genome shotgun (WGS) entry which is preliminary data.</text>
</comment>
<dbReference type="NCBIfam" id="TIGR01352">
    <property type="entry name" value="tonB_Cterm"/>
    <property type="match status" value="1"/>
</dbReference>
<dbReference type="PANTHER" id="PTHR33446">
    <property type="entry name" value="PROTEIN TONB-RELATED"/>
    <property type="match status" value="1"/>
</dbReference>